<dbReference type="PANTHER" id="PTHR30576">
    <property type="entry name" value="COLANIC BIOSYNTHESIS UDP-GLUCOSE LIPID CARRIER TRANSFERASE"/>
    <property type="match status" value="1"/>
</dbReference>
<keyword evidence="7 9" id="KW-0472">Membrane</keyword>
<keyword evidence="5 9" id="KW-0812">Transmembrane</keyword>
<evidence type="ECO:0000259" key="10">
    <source>
        <dbReference type="Pfam" id="PF02397"/>
    </source>
</evidence>
<comment type="caution">
    <text evidence="11">The sequence shown here is derived from an EMBL/GenBank/DDBJ whole genome shotgun (WGS) entry which is preliminary data.</text>
</comment>
<dbReference type="RefSeq" id="WP_202826391.1">
    <property type="nucleotide sequence ID" value="NZ_JAEUXJ010000005.1"/>
</dbReference>
<evidence type="ECO:0000256" key="2">
    <source>
        <dbReference type="ARBA" id="ARBA00006464"/>
    </source>
</evidence>
<keyword evidence="4 11" id="KW-0808">Transferase</keyword>
<dbReference type="EMBL" id="JAEUXJ010000005">
    <property type="protein sequence ID" value="MBL6456674.1"/>
    <property type="molecule type" value="Genomic_DNA"/>
</dbReference>
<proteinExistence type="inferred from homology"/>
<organism evidence="11 12">
    <name type="scientific">Belnapia mucosa</name>
    <dbReference type="NCBI Taxonomy" id="2804532"/>
    <lineage>
        <taxon>Bacteria</taxon>
        <taxon>Pseudomonadati</taxon>
        <taxon>Pseudomonadota</taxon>
        <taxon>Alphaproteobacteria</taxon>
        <taxon>Acetobacterales</taxon>
        <taxon>Roseomonadaceae</taxon>
        <taxon>Belnapia</taxon>
    </lineage>
</organism>
<keyword evidence="3" id="KW-1003">Cell membrane</keyword>
<evidence type="ECO:0000256" key="6">
    <source>
        <dbReference type="ARBA" id="ARBA00022989"/>
    </source>
</evidence>
<accession>A0ABS1V4Q1</accession>
<evidence type="ECO:0000256" key="8">
    <source>
        <dbReference type="ARBA" id="ARBA00023169"/>
    </source>
</evidence>
<evidence type="ECO:0000256" key="7">
    <source>
        <dbReference type="ARBA" id="ARBA00023136"/>
    </source>
</evidence>
<reference evidence="11 12" key="1">
    <citation type="submission" date="2021-01" db="EMBL/GenBank/DDBJ databases">
        <title>Belnapia mucosa sp. nov. and Belnapia arida sp. nov., isolated from the Tabernas Desert (Almeria, Spain).</title>
        <authorList>
            <person name="Molina-Menor E."/>
            <person name="Vidal-Verdu A."/>
            <person name="Calonge A."/>
            <person name="Satari L."/>
            <person name="Pereto Magraner J."/>
            <person name="Porcar Miralles M."/>
        </authorList>
    </citation>
    <scope>NUCLEOTIDE SEQUENCE [LARGE SCALE GENOMIC DNA]</scope>
    <source>
        <strain evidence="11 12">T6</strain>
    </source>
</reference>
<dbReference type="Proteomes" id="UP000606490">
    <property type="component" value="Unassembled WGS sequence"/>
</dbReference>
<evidence type="ECO:0000313" key="12">
    <source>
        <dbReference type="Proteomes" id="UP000606490"/>
    </source>
</evidence>
<gene>
    <name evidence="11" type="ORF">JMJ55_15165</name>
</gene>
<feature type="transmembrane region" description="Helical" evidence="9">
    <location>
        <begin position="28"/>
        <end position="51"/>
    </location>
</feature>
<keyword evidence="6 9" id="KW-1133">Transmembrane helix</keyword>
<feature type="domain" description="Bacterial sugar transferase" evidence="10">
    <location>
        <begin position="23"/>
        <end position="216"/>
    </location>
</feature>
<comment type="subcellular location">
    <subcellularLocation>
        <location evidence="1">Cell membrane</location>
    </subcellularLocation>
</comment>
<protein>
    <submittedName>
        <fullName evidence="11">Sugar transferase</fullName>
    </submittedName>
</protein>
<dbReference type="Pfam" id="PF02397">
    <property type="entry name" value="Bac_transf"/>
    <property type="match status" value="1"/>
</dbReference>
<evidence type="ECO:0000256" key="9">
    <source>
        <dbReference type="SAM" id="Phobius"/>
    </source>
</evidence>
<dbReference type="InterPro" id="IPR003362">
    <property type="entry name" value="Bact_transf"/>
</dbReference>
<sequence length="222" mass="24364">MSYSTISHASQADFAIAPWPAAKRLIDLVGAVVLLALLSPIFLVLAIAACADGGPVFFAHRRIGRGGAEFGCLKFRSMRTDADRALRDLLARDPAARAEWEATRKLKADPRVTRIGRVLRSTSLDELPQLVNVLRGEMSLVGPRPVVRDELERFYAPRGAVQDYLSVRPGVTGPWQVGGRSDTGYEERVALDTDYVRHSSFVRDLHILLSTVGAVIRRQGAC</sequence>
<comment type="similarity">
    <text evidence="2">Belongs to the bacterial sugar transferase family.</text>
</comment>
<name>A0ABS1V4Q1_9PROT</name>
<evidence type="ECO:0000256" key="4">
    <source>
        <dbReference type="ARBA" id="ARBA00022679"/>
    </source>
</evidence>
<evidence type="ECO:0000256" key="3">
    <source>
        <dbReference type="ARBA" id="ARBA00022475"/>
    </source>
</evidence>
<evidence type="ECO:0000256" key="1">
    <source>
        <dbReference type="ARBA" id="ARBA00004236"/>
    </source>
</evidence>
<dbReference type="GO" id="GO:0016740">
    <property type="term" value="F:transferase activity"/>
    <property type="evidence" value="ECO:0007669"/>
    <property type="project" value="UniProtKB-KW"/>
</dbReference>
<evidence type="ECO:0000256" key="5">
    <source>
        <dbReference type="ARBA" id="ARBA00022692"/>
    </source>
</evidence>
<keyword evidence="8" id="KW-0270">Exopolysaccharide synthesis</keyword>
<keyword evidence="12" id="KW-1185">Reference proteome</keyword>
<evidence type="ECO:0000313" key="11">
    <source>
        <dbReference type="EMBL" id="MBL6456674.1"/>
    </source>
</evidence>
<dbReference type="PANTHER" id="PTHR30576:SF4">
    <property type="entry name" value="UNDECAPRENYL-PHOSPHATE GALACTOSE PHOSPHOTRANSFERASE"/>
    <property type="match status" value="1"/>
</dbReference>